<evidence type="ECO:0000256" key="1">
    <source>
        <dbReference type="SAM" id="MobiDB-lite"/>
    </source>
</evidence>
<evidence type="ECO:0000313" key="3">
    <source>
        <dbReference type="RefSeq" id="XP_053757795.1"/>
    </source>
</evidence>
<dbReference type="Proteomes" id="UP001165780">
    <property type="component" value="Unplaced"/>
</dbReference>
<keyword evidence="2" id="KW-1185">Reference proteome</keyword>
<feature type="region of interest" description="Disordered" evidence="1">
    <location>
        <begin position="1"/>
        <end position="53"/>
    </location>
</feature>
<reference evidence="3" key="1">
    <citation type="submission" date="2025-08" db="UniProtKB">
        <authorList>
            <consortium name="RefSeq"/>
        </authorList>
    </citation>
    <scope>IDENTIFICATION</scope>
    <source>
        <tissue evidence="3">Whole blood</tissue>
    </source>
</reference>
<feature type="compositionally biased region" description="Pro residues" evidence="1">
    <location>
        <begin position="1"/>
        <end position="10"/>
    </location>
</feature>
<name>A0A9W2VGT5_PANPR</name>
<proteinExistence type="predicted"/>
<organism evidence="2 3">
    <name type="scientific">Panthera pardus</name>
    <name type="common">Leopard</name>
    <name type="synonym">Felis pardus</name>
    <dbReference type="NCBI Taxonomy" id="9691"/>
    <lineage>
        <taxon>Eukaryota</taxon>
        <taxon>Metazoa</taxon>
        <taxon>Chordata</taxon>
        <taxon>Craniata</taxon>
        <taxon>Vertebrata</taxon>
        <taxon>Euteleostomi</taxon>
        <taxon>Mammalia</taxon>
        <taxon>Eutheria</taxon>
        <taxon>Laurasiatheria</taxon>
        <taxon>Carnivora</taxon>
        <taxon>Feliformia</taxon>
        <taxon>Felidae</taxon>
        <taxon>Pantherinae</taxon>
        <taxon>Panthera</taxon>
    </lineage>
</organism>
<dbReference type="AlphaFoldDB" id="A0A9W2VGT5"/>
<sequence length="305" mass="33186">MAAPGAPLPYGPSERGRERAPAGPLAPLPASRPPPPALRLPPPPDAPEARPAAACLRAPPSAASHAPFRPGARGAERGAAARTRALGSPEVARGVGEICLLVCLVAIFVSCQLLSQQKCGKANCPSSPRQNKCLVGLAELLLLAKSKELRMKMKEKSLLIVHTRERSRCLYHWNFALQIIYKILLLHAHLRTNTICIQNRTVYKFNGVILDMTHCSWCNPQGPEKLYFKATSIPLEILLALPSKYIQNLVSSSGKRNIRPTIKLGSTSRNEGHWKWNQARLAMNDSSKSLDAFISGSISSSTEEP</sequence>
<gene>
    <name evidence="3" type="primary">LOC109269625</name>
</gene>
<dbReference type="RefSeq" id="XP_053757795.1">
    <property type="nucleotide sequence ID" value="XM_053901820.1"/>
</dbReference>
<evidence type="ECO:0000313" key="2">
    <source>
        <dbReference type="Proteomes" id="UP001165780"/>
    </source>
</evidence>
<protein>
    <submittedName>
        <fullName evidence="3">Uncharacterized protein LOC109269625</fullName>
    </submittedName>
</protein>
<accession>A0A9W2VGT5</accession>
<feature type="compositionally biased region" description="Pro residues" evidence="1">
    <location>
        <begin position="24"/>
        <end position="46"/>
    </location>
</feature>
<dbReference type="GeneID" id="109269625"/>